<dbReference type="AlphaFoldDB" id="A0A8A4ZA48"/>
<protein>
    <submittedName>
        <fullName evidence="1">Uncharacterized protein</fullName>
    </submittedName>
</protein>
<proteinExistence type="predicted"/>
<dbReference type="Proteomes" id="UP000663937">
    <property type="component" value="Chromosome"/>
</dbReference>
<keyword evidence="2" id="KW-1185">Reference proteome</keyword>
<name>A0A8A4ZA48_9MICO</name>
<reference evidence="1" key="1">
    <citation type="submission" date="2021-03" db="EMBL/GenBank/DDBJ databases">
        <title>Pengzhenrongella sicca gen. nov., sp. nov., a new member of suborder Micrococcineae isolated from High-Arctic tundra soil.</title>
        <authorList>
            <person name="Peng F."/>
        </authorList>
    </citation>
    <scope>NUCLEOTIDE SEQUENCE</scope>
    <source>
        <strain evidence="1">LRZ-2</strain>
    </source>
</reference>
<evidence type="ECO:0000313" key="2">
    <source>
        <dbReference type="Proteomes" id="UP000663937"/>
    </source>
</evidence>
<dbReference type="EMBL" id="CP071868">
    <property type="protein sequence ID" value="QTE28792.1"/>
    <property type="molecule type" value="Genomic_DNA"/>
</dbReference>
<sequence>MSIVPGPQAWRDAGLEVDPADWVQARAAEADDVAHAGDLLADDALADDALAGDALAGDALADVAERVGRGEADDADLVEQAIALPPADEDEYR</sequence>
<dbReference type="RefSeq" id="WP_227423039.1">
    <property type="nucleotide sequence ID" value="NZ_CP071868.1"/>
</dbReference>
<dbReference type="KEGG" id="psic:J4E96_15845"/>
<organism evidence="1 2">
    <name type="scientific">Pengzhenrongella sicca</name>
    <dbReference type="NCBI Taxonomy" id="2819238"/>
    <lineage>
        <taxon>Bacteria</taxon>
        <taxon>Bacillati</taxon>
        <taxon>Actinomycetota</taxon>
        <taxon>Actinomycetes</taxon>
        <taxon>Micrococcales</taxon>
        <taxon>Pengzhenrongella</taxon>
    </lineage>
</organism>
<evidence type="ECO:0000313" key="1">
    <source>
        <dbReference type="EMBL" id="QTE28792.1"/>
    </source>
</evidence>
<accession>A0A8A4ZA48</accession>
<gene>
    <name evidence="1" type="ORF">J4E96_15845</name>
</gene>